<evidence type="ECO:0000259" key="1">
    <source>
        <dbReference type="PROSITE" id="PS50990"/>
    </source>
</evidence>
<dbReference type="EMBL" id="SRLC01000001">
    <property type="protein sequence ID" value="TGE25515.1"/>
    <property type="molecule type" value="Genomic_DNA"/>
</dbReference>
<dbReference type="Pfam" id="PF03412">
    <property type="entry name" value="Peptidase_C39"/>
    <property type="match status" value="1"/>
</dbReference>
<proteinExistence type="predicted"/>
<feature type="domain" description="Peptidase C39" evidence="1">
    <location>
        <begin position="2"/>
        <end position="125"/>
    </location>
</feature>
<dbReference type="PROSITE" id="PS50990">
    <property type="entry name" value="PEPTIDASE_C39"/>
    <property type="match status" value="1"/>
</dbReference>
<organism evidence="2 3">
    <name type="scientific">Hymenobacter aquaticus</name>
    <dbReference type="NCBI Taxonomy" id="1867101"/>
    <lineage>
        <taxon>Bacteria</taxon>
        <taxon>Pseudomonadati</taxon>
        <taxon>Bacteroidota</taxon>
        <taxon>Cytophagia</taxon>
        <taxon>Cytophagales</taxon>
        <taxon>Hymenobacteraceae</taxon>
        <taxon>Hymenobacter</taxon>
    </lineage>
</organism>
<accession>A0A4Z0Q728</accession>
<dbReference type="GO" id="GO:0008233">
    <property type="term" value="F:peptidase activity"/>
    <property type="evidence" value="ECO:0007669"/>
    <property type="project" value="InterPro"/>
</dbReference>
<dbReference type="InterPro" id="IPR005074">
    <property type="entry name" value="Peptidase_C39"/>
</dbReference>
<dbReference type="AlphaFoldDB" id="A0A4Z0Q728"/>
<dbReference type="GO" id="GO:0006508">
    <property type="term" value="P:proteolysis"/>
    <property type="evidence" value="ECO:0007669"/>
    <property type="project" value="InterPro"/>
</dbReference>
<name>A0A4Z0Q728_9BACT</name>
<sequence>MNLSADQRIARTLLRQLLHPTTTRLPARQLTAAVAQHVQPLTLLTLSHTLEQLGIETLATRLPPAQLGELPCPAIAFLALGAGGCFAVVHSADARLVTWEHPEYGRLTTTTATFVHLWTGIVLMAELEERVPRLRRLIGWWRRSRR</sequence>
<gene>
    <name evidence="2" type="ORF">E5K00_10075</name>
</gene>
<dbReference type="GO" id="GO:0005524">
    <property type="term" value="F:ATP binding"/>
    <property type="evidence" value="ECO:0007669"/>
    <property type="project" value="InterPro"/>
</dbReference>
<dbReference type="RefSeq" id="WP_135463092.1">
    <property type="nucleotide sequence ID" value="NZ_SRLC01000001.1"/>
</dbReference>
<dbReference type="Gene3D" id="3.90.70.10">
    <property type="entry name" value="Cysteine proteinases"/>
    <property type="match status" value="1"/>
</dbReference>
<evidence type="ECO:0000313" key="3">
    <source>
        <dbReference type="Proteomes" id="UP000297549"/>
    </source>
</evidence>
<reference evidence="2 3" key="1">
    <citation type="submission" date="2019-04" db="EMBL/GenBank/DDBJ databases">
        <authorList>
            <person name="Feng G."/>
            <person name="Zhang J."/>
            <person name="Zhu H."/>
        </authorList>
    </citation>
    <scope>NUCLEOTIDE SEQUENCE [LARGE SCALE GENOMIC DNA]</scope>
    <source>
        <strain evidence="2 3">JCM 31653</strain>
    </source>
</reference>
<evidence type="ECO:0000313" key="2">
    <source>
        <dbReference type="EMBL" id="TGE25515.1"/>
    </source>
</evidence>
<keyword evidence="3" id="KW-1185">Reference proteome</keyword>
<protein>
    <recommendedName>
        <fullName evidence="1">Peptidase C39 domain-containing protein</fullName>
    </recommendedName>
</protein>
<dbReference type="Proteomes" id="UP000297549">
    <property type="component" value="Unassembled WGS sequence"/>
</dbReference>
<dbReference type="GO" id="GO:0016020">
    <property type="term" value="C:membrane"/>
    <property type="evidence" value="ECO:0007669"/>
    <property type="project" value="InterPro"/>
</dbReference>
<comment type="caution">
    <text evidence="2">The sequence shown here is derived from an EMBL/GenBank/DDBJ whole genome shotgun (WGS) entry which is preliminary data.</text>
</comment>